<evidence type="ECO:0000256" key="1">
    <source>
        <dbReference type="SAM" id="Phobius"/>
    </source>
</evidence>
<keyword evidence="1" id="KW-0472">Membrane</keyword>
<dbReference type="EMBL" id="JAAGBB010000013">
    <property type="protein sequence ID" value="MBR0665169.1"/>
    <property type="molecule type" value="Genomic_DNA"/>
</dbReference>
<feature type="domain" description="DUF1468" evidence="2">
    <location>
        <begin position="10"/>
        <end position="141"/>
    </location>
</feature>
<dbReference type="InterPro" id="IPR009936">
    <property type="entry name" value="DUF1468"/>
</dbReference>
<protein>
    <submittedName>
        <fullName evidence="3">Tripartite tricarboxylate transporter TctB family protein</fullName>
    </submittedName>
</protein>
<proteinExistence type="predicted"/>
<evidence type="ECO:0000259" key="2">
    <source>
        <dbReference type="Pfam" id="PF07331"/>
    </source>
</evidence>
<evidence type="ECO:0000313" key="4">
    <source>
        <dbReference type="Proteomes" id="UP001196870"/>
    </source>
</evidence>
<comment type="caution">
    <text evidence="3">The sequence shown here is derived from an EMBL/GenBank/DDBJ whole genome shotgun (WGS) entry which is preliminary data.</text>
</comment>
<keyword evidence="4" id="KW-1185">Reference proteome</keyword>
<organism evidence="3 4">
    <name type="scientific">Plastoroseomonas hellenica</name>
    <dbReference type="NCBI Taxonomy" id="2687306"/>
    <lineage>
        <taxon>Bacteria</taxon>
        <taxon>Pseudomonadati</taxon>
        <taxon>Pseudomonadota</taxon>
        <taxon>Alphaproteobacteria</taxon>
        <taxon>Acetobacterales</taxon>
        <taxon>Acetobacteraceae</taxon>
        <taxon>Plastoroseomonas</taxon>
    </lineage>
</organism>
<dbReference type="Proteomes" id="UP001196870">
    <property type="component" value="Unassembled WGS sequence"/>
</dbReference>
<feature type="transmembrane region" description="Helical" evidence="1">
    <location>
        <begin position="78"/>
        <end position="108"/>
    </location>
</feature>
<keyword evidence="1" id="KW-1133">Transmembrane helix</keyword>
<evidence type="ECO:0000313" key="3">
    <source>
        <dbReference type="EMBL" id="MBR0665169.1"/>
    </source>
</evidence>
<accession>A0ABS5EY03</accession>
<gene>
    <name evidence="3" type="ORF">GXW71_12465</name>
</gene>
<reference evidence="4" key="1">
    <citation type="journal article" date="2021" name="Syst. Appl. Microbiol.">
        <title>Roseomonas hellenica sp. nov., isolated from roots of wild-growing Alkanna tinctoria.</title>
        <authorList>
            <person name="Rat A."/>
            <person name="Naranjo H.D."/>
            <person name="Lebbe L."/>
            <person name="Cnockaert M."/>
            <person name="Krigas N."/>
            <person name="Grigoriadou K."/>
            <person name="Maloupa E."/>
            <person name="Willems A."/>
        </authorList>
    </citation>
    <scope>NUCLEOTIDE SEQUENCE [LARGE SCALE GENOMIC DNA]</scope>
    <source>
        <strain evidence="4">LMG 31523</strain>
    </source>
</reference>
<keyword evidence="1" id="KW-0812">Transmembrane</keyword>
<dbReference type="Pfam" id="PF07331">
    <property type="entry name" value="TctB"/>
    <property type="match status" value="1"/>
</dbReference>
<feature type="transmembrane region" description="Helical" evidence="1">
    <location>
        <begin position="34"/>
        <end position="57"/>
    </location>
</feature>
<sequence>MVGIRQRLPGLVVGALGAAAILEARNFPTPPGQVYGPAMFPMIIGCGLLLCAVAIALRPVPPPVAEPDAPGGKLAAALYALAPALVLLLFEPVGWPLLSAPLVAVLLWLVGLRVLPAALVGIGMAAFTWAAFAMVLRVPLPRGPLAFLPY</sequence>
<name>A0ABS5EY03_9PROT</name>
<feature type="transmembrane region" description="Helical" evidence="1">
    <location>
        <begin position="114"/>
        <end position="136"/>
    </location>
</feature>
<dbReference type="RefSeq" id="WP_211852840.1">
    <property type="nucleotide sequence ID" value="NZ_JAAGBB010000013.1"/>
</dbReference>